<dbReference type="Proteomes" id="UP000433876">
    <property type="component" value="Unassembled WGS sequence"/>
</dbReference>
<dbReference type="EMBL" id="NMPR01000101">
    <property type="protein sequence ID" value="KAA8630556.1"/>
    <property type="molecule type" value="Genomic_DNA"/>
</dbReference>
<comment type="caution">
    <text evidence="2">The sequence shown here is derived from an EMBL/GenBank/DDBJ whole genome shotgun (WGS) entry which is preliminary data.</text>
</comment>
<feature type="compositionally biased region" description="Low complexity" evidence="1">
    <location>
        <begin position="95"/>
        <end position="110"/>
    </location>
</feature>
<dbReference type="AlphaFoldDB" id="A0A8S8ZNQ1"/>
<dbReference type="VEuPathDB" id="FungiDB:SMAC_05605"/>
<sequence length="174" mass="18353">MFTQKDAIRKDFLTGKGKGKTTAMVAASASVNDNDDTNGDDNGGEGSSKPTVITTSAVSTNSPQDNGHTEGDNISDDELALNSNGDNSDNKNPKTATTAAASASSSSSSSNKRKRAADDTGEEFETGYYVLRCPLDGNCMTESNTTHNGPAGRAKGIFCRHPFKRRRAMNHIKA</sequence>
<feature type="compositionally biased region" description="Acidic residues" evidence="1">
    <location>
        <begin position="33"/>
        <end position="43"/>
    </location>
</feature>
<feature type="compositionally biased region" description="Polar residues" evidence="1">
    <location>
        <begin position="48"/>
        <end position="66"/>
    </location>
</feature>
<name>A0A8S8ZNQ1_SORMA</name>
<evidence type="ECO:0000313" key="3">
    <source>
        <dbReference type="Proteomes" id="UP000433876"/>
    </source>
</evidence>
<gene>
    <name evidence="2" type="ORF">SMACR_05605</name>
</gene>
<feature type="region of interest" description="Disordered" evidence="1">
    <location>
        <begin position="1"/>
        <end position="121"/>
    </location>
</feature>
<proteinExistence type="predicted"/>
<feature type="compositionally biased region" description="Basic and acidic residues" evidence="1">
    <location>
        <begin position="1"/>
        <end position="13"/>
    </location>
</feature>
<evidence type="ECO:0000256" key="1">
    <source>
        <dbReference type="SAM" id="MobiDB-lite"/>
    </source>
</evidence>
<reference evidence="2 3" key="1">
    <citation type="submission" date="2017-07" db="EMBL/GenBank/DDBJ databases">
        <title>Genome sequence of the Sordaria macrospora wild type strain R19027.</title>
        <authorList>
            <person name="Nowrousian M."/>
            <person name="Teichert I."/>
            <person name="Kueck U."/>
        </authorList>
    </citation>
    <scope>NUCLEOTIDE SEQUENCE [LARGE SCALE GENOMIC DNA]</scope>
    <source>
        <strain evidence="2 3">R19027</strain>
        <tissue evidence="2">Mycelium</tissue>
    </source>
</reference>
<organism evidence="2 3">
    <name type="scientific">Sordaria macrospora</name>
    <dbReference type="NCBI Taxonomy" id="5147"/>
    <lineage>
        <taxon>Eukaryota</taxon>
        <taxon>Fungi</taxon>
        <taxon>Dikarya</taxon>
        <taxon>Ascomycota</taxon>
        <taxon>Pezizomycotina</taxon>
        <taxon>Sordariomycetes</taxon>
        <taxon>Sordariomycetidae</taxon>
        <taxon>Sordariales</taxon>
        <taxon>Sordariaceae</taxon>
        <taxon>Sordaria</taxon>
    </lineage>
</organism>
<protein>
    <submittedName>
        <fullName evidence="2">Uncharacterized protein</fullName>
    </submittedName>
</protein>
<accession>A0A8S8ZNQ1</accession>
<evidence type="ECO:0000313" key="2">
    <source>
        <dbReference type="EMBL" id="KAA8630556.1"/>
    </source>
</evidence>